<name>D9SPV9_CLOC7</name>
<reference evidence="1 2" key="1">
    <citation type="submission" date="2010-08" db="EMBL/GenBank/DDBJ databases">
        <title>Complete sequence of Clostridium cellulovorans 743B.</title>
        <authorList>
            <consortium name="US DOE Joint Genome Institute"/>
            <person name="Lucas S."/>
            <person name="Copeland A."/>
            <person name="Lapidus A."/>
            <person name="Cheng J.-F."/>
            <person name="Bruce D."/>
            <person name="Goodwin L."/>
            <person name="Pitluck S."/>
            <person name="Chertkov O."/>
            <person name="Detter J.C."/>
            <person name="Han C."/>
            <person name="Tapia R."/>
            <person name="Land M."/>
            <person name="Hauser L."/>
            <person name="Chang Y.-J."/>
            <person name="Jeffries C."/>
            <person name="Kyrpides N."/>
            <person name="Ivanova N."/>
            <person name="Mikhailova N."/>
            <person name="Hemme C.L."/>
            <person name="Woyke T."/>
        </authorList>
    </citation>
    <scope>NUCLEOTIDE SEQUENCE [LARGE SCALE GENOMIC DNA]</scope>
    <source>
        <strain evidence="2">ATCC 35296 / DSM 3052 / OCM 3 / 743B</strain>
    </source>
</reference>
<dbReference type="Proteomes" id="UP000002730">
    <property type="component" value="Chromosome"/>
</dbReference>
<evidence type="ECO:0000313" key="1">
    <source>
        <dbReference type="EMBL" id="ADL52095.1"/>
    </source>
</evidence>
<dbReference type="RefSeq" id="WP_010075438.1">
    <property type="nucleotide sequence ID" value="NC_014393.1"/>
</dbReference>
<dbReference type="KEGG" id="ccb:Clocel_2379"/>
<gene>
    <name evidence="1" type="ordered locus">Clocel_2379</name>
</gene>
<evidence type="ECO:0000313" key="2">
    <source>
        <dbReference type="Proteomes" id="UP000002730"/>
    </source>
</evidence>
<sequence>MSNHLKDQIAPEEKDTTLEFLKSVKDSIKEVSNYYREDDIPKGNLGIINIIDDINIILSGASTLFLGILDIESINPILEELVLAIESGDYTLIADLLTYEIEPIITKIEEEFID</sequence>
<dbReference type="EMBL" id="CP002160">
    <property type="protein sequence ID" value="ADL52095.1"/>
    <property type="molecule type" value="Genomic_DNA"/>
</dbReference>
<dbReference type="AlphaFoldDB" id="D9SPV9"/>
<keyword evidence="2" id="KW-1185">Reference proteome</keyword>
<proteinExistence type="predicted"/>
<organism evidence="1 2">
    <name type="scientific">Clostridium cellulovorans (strain ATCC 35296 / DSM 3052 / OCM 3 / 743B)</name>
    <dbReference type="NCBI Taxonomy" id="573061"/>
    <lineage>
        <taxon>Bacteria</taxon>
        <taxon>Bacillati</taxon>
        <taxon>Bacillota</taxon>
        <taxon>Clostridia</taxon>
        <taxon>Eubacteriales</taxon>
        <taxon>Clostridiaceae</taxon>
        <taxon>Clostridium</taxon>
    </lineage>
</organism>
<protein>
    <submittedName>
        <fullName evidence="1">Uncharacterized protein</fullName>
    </submittedName>
</protein>
<accession>D9SPV9</accession>
<dbReference type="STRING" id="573061.Clocel_2379"/>
<dbReference type="HOGENOM" id="CLU_165982_0_0_9"/>